<evidence type="ECO:0000313" key="13">
    <source>
        <dbReference type="Proteomes" id="UP000321209"/>
    </source>
</evidence>
<evidence type="ECO:0000313" key="1">
    <source>
        <dbReference type="EMBL" id="AHM26174.1"/>
    </source>
</evidence>
<dbReference type="Proteomes" id="UP000321394">
    <property type="component" value="Segment"/>
</dbReference>
<dbReference type="EMBL" id="MK959606">
    <property type="protein sequence ID" value="QDZ44643.1"/>
    <property type="molecule type" value="Genomic_DNA"/>
</dbReference>
<reference evidence="1 10" key="1">
    <citation type="journal article" date="2014" name="Virol. J.">
        <title>Complete genome analysis of a frog virus 3 (FV3) isolate and sequence comparison with isolates of differing levels of virulence.</title>
        <authorList>
            <person name="Morrison E.A."/>
            <person name="Garner S."/>
            <person name="Echaubard P."/>
            <person name="Lesbarreres D."/>
            <person name="Kyle C.J."/>
            <person name="Brunetti C.R."/>
        </authorList>
    </citation>
    <scope>NUCLEOTIDE SEQUENCE [LARGE SCALE GENOMIC DNA]</scope>
    <source>
        <strain evidence="1">SSME</strain>
    </source>
</reference>
<evidence type="ECO:0000313" key="12">
    <source>
        <dbReference type="Proteomes" id="UP000321148"/>
    </source>
</evidence>
<reference evidence="11 12" key="3">
    <citation type="journal article" date="2019" name="J. Virol.">
        <title>Frog virus 3 genomes reveal prevalent recombination between Ranavirus lineages and their origin in Canada.</title>
        <authorList>
            <person name="Vilaca S.T."/>
            <person name="Bienentreu J.F."/>
            <person name="Brunetti C.R."/>
            <person name="Lesbarreres D."/>
            <person name="Murray D.L."/>
            <person name="Kyle C.J."/>
        </authorList>
    </citation>
    <scope>NUCLEOTIDE SEQUENCE [LARGE SCALE GENOMIC DNA]</scope>
    <source>
        <strain evidence="3 17">KTC3</strain>
        <strain evidence="4 12">KTW1</strain>
        <strain evidence="5 11">Z377</strain>
        <strain evidence="6 14">Z582</strain>
        <strain evidence="7 13">Z595</strain>
        <strain evidence="8 16">Z933</strain>
        <strain evidence="9 15">Z994</strain>
    </source>
</reference>
<organismHost>
    <name type="scientific">Lithobates pipiens</name>
    <name type="common">Northern leopard frog</name>
    <name type="synonym">Rana pipiens</name>
    <dbReference type="NCBI Taxonomy" id="8404"/>
</organismHost>
<dbReference type="RefSeq" id="YP_031677.1">
    <property type="nucleotide sequence ID" value="NC_005946.1"/>
</dbReference>
<organismHost>
    <name type="scientific">Dryophytes versicolor</name>
    <name type="common">chameleon treefrog</name>
    <dbReference type="NCBI Taxonomy" id="30343"/>
</organismHost>
<dbReference type="Proteomes" id="UP000321396">
    <property type="component" value="Segment"/>
</dbReference>
<dbReference type="EMBL" id="MK959616">
    <property type="protein sequence ID" value="QDZ45578.1"/>
    <property type="molecule type" value="Genomic_DNA"/>
</dbReference>
<dbReference type="EMBL" id="KJ175144">
    <property type="protein sequence ID" value="AHM26174.1"/>
    <property type="molecule type" value="Genomic_DNA"/>
</dbReference>
<evidence type="ECO:0000313" key="5">
    <source>
        <dbReference type="EMBL" id="QDZ44833.1"/>
    </source>
</evidence>
<evidence type="ECO:0000313" key="9">
    <source>
        <dbReference type="EMBL" id="QDZ46042.1"/>
    </source>
</evidence>
<dbReference type="KEGG" id="vg:2947791"/>
<evidence type="ECO:0000313" key="6">
    <source>
        <dbReference type="EMBL" id="QDZ44929.1"/>
    </source>
</evidence>
<dbReference type="EMBL" id="MK959621">
    <property type="protein sequence ID" value="QDZ46042.1"/>
    <property type="molecule type" value="Genomic_DNA"/>
</dbReference>
<evidence type="ECO:0000313" key="15">
    <source>
        <dbReference type="Proteomes" id="UP000321396"/>
    </source>
</evidence>
<dbReference type="EMBL" id="MK959607">
    <property type="protein sequence ID" value="QDZ44738.1"/>
    <property type="molecule type" value="Genomic_DNA"/>
</dbReference>
<evidence type="ECO:0000313" key="2">
    <source>
        <dbReference type="EMBL" id="ASH99283.1"/>
    </source>
</evidence>
<accession>W8T2C4</accession>
<dbReference type="Proteomes" id="UP000113800">
    <property type="component" value="Segment"/>
</dbReference>
<dbReference type="Proteomes" id="UP000321209">
    <property type="component" value="Genome"/>
</dbReference>
<dbReference type="Proteomes" id="UP000319005">
    <property type="component" value="Segment"/>
</dbReference>
<evidence type="ECO:0000313" key="8">
    <source>
        <dbReference type="EMBL" id="QDZ45578.1"/>
    </source>
</evidence>
<dbReference type="EMBL" id="MK959609">
    <property type="protein sequence ID" value="QDZ44929.1"/>
    <property type="molecule type" value="Genomic_DNA"/>
</dbReference>
<organismHost>
    <name type="scientific">Oophaga pumilio</name>
    <name type="common">strawberry poison frog</name>
    <dbReference type="NCBI Taxonomy" id="51950"/>
</organismHost>
<dbReference type="EMBL" id="MK959608">
    <property type="protein sequence ID" value="QDZ44833.1"/>
    <property type="molecule type" value="Genomic_DNA"/>
</dbReference>
<organism evidence="1 10">
    <name type="scientific">Frog virus 3</name>
    <name type="common">FV-3</name>
    <dbReference type="NCBI Taxonomy" id="10493"/>
    <lineage>
        <taxon>Viruses</taxon>
        <taxon>Varidnaviria</taxon>
        <taxon>Bamfordvirae</taxon>
        <taxon>Nucleocytoviricota</taxon>
        <taxon>Megaviricetes</taxon>
        <taxon>Pimascovirales</taxon>
        <taxon>Pimascovirales incertae sedis</taxon>
        <taxon>Iridoviridae</taxon>
        <taxon>Alphairidovirinae</taxon>
        <taxon>Ranavirus</taxon>
        <taxon>Ranavirus rana1</taxon>
    </lineage>
</organism>
<organismHost>
    <name type="scientific">Notophthalmus viridescens</name>
    <name type="common">Eastern newt</name>
    <name type="synonym">Triturus viridescens</name>
    <dbReference type="NCBI Taxonomy" id="8316"/>
</organismHost>
<dbReference type="Proteomes" id="UP000321141">
    <property type="component" value="Segment"/>
</dbReference>
<evidence type="ECO:0000313" key="14">
    <source>
        <dbReference type="Proteomes" id="UP000321394"/>
    </source>
</evidence>
<gene>
    <name evidence="2" type="primary">orf98R</name>
    <name evidence="3" type="ORF">085</name>
    <name evidence="7" type="ORF">089</name>
    <name evidence="4" type="ORF">095</name>
    <name evidence="6" type="ORF">096</name>
    <name evidence="1" type="ORF">SSMEgorf98R</name>
</gene>
<evidence type="ECO:0000313" key="16">
    <source>
        <dbReference type="Proteomes" id="UP000321541"/>
    </source>
</evidence>
<evidence type="ECO:0000313" key="7">
    <source>
        <dbReference type="EMBL" id="QDZ45013.1"/>
    </source>
</evidence>
<dbReference type="Proteomes" id="UP000321730">
    <property type="component" value="Segment"/>
</dbReference>
<reference evidence="2" key="2">
    <citation type="submission" date="2017-06" db="EMBL/GenBank/DDBJ databases">
        <title>Complete genome sequence of a Frog virus 3-like ranavirus from Oophaga pumilio frogs imported to the Netherlands.</title>
        <authorList>
            <person name="Saucedo B."/>
            <person name="Hughes J."/>
            <person name="Suarez N."/>
            <person name="Haenen O."/>
            <person name="Kik M.J.L."/>
            <person name="van Beurden S.J."/>
        </authorList>
    </citation>
    <scope>NUCLEOTIDE SEQUENCE [LARGE SCALE GENOMIC DNA]</scope>
    <source>
        <strain evidence="2">Op/2015/Netherlands/UU3150324001</strain>
    </source>
</reference>
<organismHost>
    <name type="scientific">Lithobates sylvaticus</name>
    <name type="common">Wood frog</name>
    <name type="synonym">Rana sylvatica</name>
    <dbReference type="NCBI Taxonomy" id="45438"/>
</organismHost>
<evidence type="ECO:0000313" key="10">
    <source>
        <dbReference type="Proteomes" id="UP000113800"/>
    </source>
</evidence>
<protein>
    <submittedName>
        <fullName evidence="3">Surface protein</fullName>
    </submittedName>
</protein>
<dbReference type="EMBL" id="MF360246">
    <property type="protein sequence ID" value="ASH99283.1"/>
    <property type="molecule type" value="Genomic_DNA"/>
</dbReference>
<dbReference type="Proteomes" id="UP000321541">
    <property type="component" value="Segment"/>
</dbReference>
<dbReference type="Proteomes" id="UP000321148">
    <property type="component" value="Segment"/>
</dbReference>
<evidence type="ECO:0000313" key="3">
    <source>
        <dbReference type="EMBL" id="QDZ44643.1"/>
    </source>
</evidence>
<evidence type="ECO:0000313" key="17">
    <source>
        <dbReference type="Proteomes" id="UP000321730"/>
    </source>
</evidence>
<evidence type="ECO:0000313" key="4">
    <source>
        <dbReference type="EMBL" id="QDZ44738.1"/>
    </source>
</evidence>
<sequence length="66" mass="7786">MLNYIHQLVKPQRICTFASVAWTAQCTRVSSIHWRAGKSFTFQNQPKWKSLAFWRAQKAWLHSHNG</sequence>
<dbReference type="EMBL" id="MK959610">
    <property type="protein sequence ID" value="QDZ45013.1"/>
    <property type="molecule type" value="Genomic_DNA"/>
</dbReference>
<name>W8T2C4_FRG3V</name>
<evidence type="ECO:0000313" key="11">
    <source>
        <dbReference type="Proteomes" id="UP000321141"/>
    </source>
</evidence>
<proteinExistence type="predicted"/>